<dbReference type="SMART" id="SM00421">
    <property type="entry name" value="HTH_LUXR"/>
    <property type="match status" value="1"/>
</dbReference>
<dbReference type="GO" id="GO:0003677">
    <property type="term" value="F:DNA binding"/>
    <property type="evidence" value="ECO:0007669"/>
    <property type="project" value="UniProtKB-KW"/>
</dbReference>
<feature type="modified residue" description="4-aspartylphosphate" evidence="3">
    <location>
        <position position="60"/>
    </location>
</feature>
<accession>A0A558ABM2</accession>
<proteinExistence type="predicted"/>
<dbReference type="OrthoDB" id="3575486at2"/>
<dbReference type="InterPro" id="IPR011006">
    <property type="entry name" value="CheY-like_superfamily"/>
</dbReference>
<dbReference type="InterPro" id="IPR039420">
    <property type="entry name" value="WalR-like"/>
</dbReference>
<dbReference type="PANTHER" id="PTHR43214:SF43">
    <property type="entry name" value="TWO-COMPONENT RESPONSE REGULATOR"/>
    <property type="match status" value="1"/>
</dbReference>
<dbReference type="InterPro" id="IPR058245">
    <property type="entry name" value="NreC/VraR/RcsB-like_REC"/>
</dbReference>
<dbReference type="SUPFAM" id="SSF52172">
    <property type="entry name" value="CheY-like"/>
    <property type="match status" value="1"/>
</dbReference>
<dbReference type="Pfam" id="PF00196">
    <property type="entry name" value="GerE"/>
    <property type="match status" value="1"/>
</dbReference>
<keyword evidence="6" id="KW-1185">Reference proteome</keyword>
<dbReference type="Pfam" id="PF00072">
    <property type="entry name" value="Response_reg"/>
    <property type="match status" value="1"/>
</dbReference>
<dbReference type="InterPro" id="IPR000792">
    <property type="entry name" value="Tscrpt_reg_LuxR_C"/>
</dbReference>
<keyword evidence="2" id="KW-0238">DNA-binding</keyword>
<dbReference type="InterPro" id="IPR016032">
    <property type="entry name" value="Sig_transdc_resp-reg_C-effctor"/>
</dbReference>
<dbReference type="Gene3D" id="3.40.50.2300">
    <property type="match status" value="1"/>
</dbReference>
<feature type="domain" description="Response regulatory" evidence="4">
    <location>
        <begin position="7"/>
        <end position="125"/>
    </location>
</feature>
<dbReference type="PROSITE" id="PS50110">
    <property type="entry name" value="RESPONSE_REGULATORY"/>
    <property type="match status" value="1"/>
</dbReference>
<dbReference type="CDD" id="cd17535">
    <property type="entry name" value="REC_NarL-like"/>
    <property type="match status" value="1"/>
</dbReference>
<dbReference type="InterPro" id="IPR001789">
    <property type="entry name" value="Sig_transdc_resp-reg_receiver"/>
</dbReference>
<dbReference type="SUPFAM" id="SSF46894">
    <property type="entry name" value="C-terminal effector domain of the bipartite response regulators"/>
    <property type="match status" value="1"/>
</dbReference>
<dbReference type="RefSeq" id="WP_144639096.1">
    <property type="nucleotide sequence ID" value="NZ_BNAX01000003.1"/>
</dbReference>
<dbReference type="PANTHER" id="PTHR43214">
    <property type="entry name" value="TWO-COMPONENT RESPONSE REGULATOR"/>
    <property type="match status" value="1"/>
</dbReference>
<gene>
    <name evidence="5" type="ORF">FNH06_15940</name>
</gene>
<dbReference type="AlphaFoldDB" id="A0A558ABM2"/>
<dbReference type="GO" id="GO:0006355">
    <property type="term" value="P:regulation of DNA-templated transcription"/>
    <property type="evidence" value="ECO:0007669"/>
    <property type="project" value="InterPro"/>
</dbReference>
<evidence type="ECO:0000313" key="5">
    <source>
        <dbReference type="EMBL" id="TVT21659.1"/>
    </source>
</evidence>
<evidence type="ECO:0000256" key="3">
    <source>
        <dbReference type="PROSITE-ProRule" id="PRU00169"/>
    </source>
</evidence>
<organism evidence="5 6">
    <name type="scientific">Amycolatopsis acidiphila</name>
    <dbReference type="NCBI Taxonomy" id="715473"/>
    <lineage>
        <taxon>Bacteria</taxon>
        <taxon>Bacillati</taxon>
        <taxon>Actinomycetota</taxon>
        <taxon>Actinomycetes</taxon>
        <taxon>Pseudonocardiales</taxon>
        <taxon>Pseudonocardiaceae</taxon>
        <taxon>Amycolatopsis</taxon>
    </lineage>
</organism>
<name>A0A558ABM2_9PSEU</name>
<evidence type="ECO:0000313" key="6">
    <source>
        <dbReference type="Proteomes" id="UP000318578"/>
    </source>
</evidence>
<reference evidence="5 6" key="1">
    <citation type="submission" date="2019-07" db="EMBL/GenBank/DDBJ databases">
        <title>New species of Amycolatopsis and Streptomyces.</title>
        <authorList>
            <person name="Duangmal K."/>
            <person name="Teo W.F.A."/>
            <person name="Lipun K."/>
        </authorList>
    </citation>
    <scope>NUCLEOTIDE SEQUENCE [LARGE SCALE GENOMIC DNA]</scope>
    <source>
        <strain evidence="5 6">JCM 30562</strain>
    </source>
</reference>
<dbReference type="GO" id="GO:0000160">
    <property type="term" value="P:phosphorelay signal transduction system"/>
    <property type="evidence" value="ECO:0007669"/>
    <property type="project" value="InterPro"/>
</dbReference>
<evidence type="ECO:0000256" key="1">
    <source>
        <dbReference type="ARBA" id="ARBA00022553"/>
    </source>
</evidence>
<evidence type="ECO:0000259" key="4">
    <source>
        <dbReference type="PROSITE" id="PS50110"/>
    </source>
</evidence>
<evidence type="ECO:0000256" key="2">
    <source>
        <dbReference type="ARBA" id="ARBA00023125"/>
    </source>
</evidence>
<dbReference type="EMBL" id="VJZA01000024">
    <property type="protein sequence ID" value="TVT21659.1"/>
    <property type="molecule type" value="Genomic_DNA"/>
</dbReference>
<protein>
    <submittedName>
        <fullName evidence="5">Response regulator transcription factor</fullName>
    </submittedName>
</protein>
<sequence>MQDHKLVLVLVDDHDLFTQGLALLLKAKAGDRFEIGGTTNRAEEAASLVGSCEADIAIVDLAMPPVNGILAIRHIKSRHPDTKVIALSGTSDLKLAEEALRAGADGFLPKSADPDVLVAPLLSVAAGFRVVEDTLFTALLDAVRHPPEEIFGQLAVEEIRLWVLLSRGLETTEIAERMLVSERTAKRLVASLLNKLGAPNRIVAAGMAGHYGLFGKQAPSPGRPGSAPAG</sequence>
<keyword evidence="1 3" id="KW-0597">Phosphoprotein</keyword>
<dbReference type="Proteomes" id="UP000318578">
    <property type="component" value="Unassembled WGS sequence"/>
</dbReference>
<dbReference type="SMART" id="SM00448">
    <property type="entry name" value="REC"/>
    <property type="match status" value="1"/>
</dbReference>
<comment type="caution">
    <text evidence="5">The sequence shown here is derived from an EMBL/GenBank/DDBJ whole genome shotgun (WGS) entry which is preliminary data.</text>
</comment>